<evidence type="ECO:0000256" key="6">
    <source>
        <dbReference type="ARBA" id="ARBA00022605"/>
    </source>
</evidence>
<dbReference type="SUPFAM" id="SSF46785">
    <property type="entry name" value="Winged helix' DNA-binding domain"/>
    <property type="match status" value="1"/>
</dbReference>
<dbReference type="PANTHER" id="PTHR30126:SF25">
    <property type="entry name" value="HTH-TYPE TRANSCRIPTIONAL REGULATOR METR"/>
    <property type="match status" value="1"/>
</dbReference>
<dbReference type="InterPro" id="IPR036390">
    <property type="entry name" value="WH_DNA-bd_sf"/>
</dbReference>
<keyword evidence="9" id="KW-0010">Activator</keyword>
<comment type="caution">
    <text evidence="13">The sequence shown here is derived from an EMBL/GenBank/DDBJ whole genome shotgun (WGS) entry which is preliminary data.</text>
</comment>
<dbReference type="OrthoDB" id="155872at2"/>
<feature type="domain" description="HTH lysR-type" evidence="12">
    <location>
        <begin position="1"/>
        <end position="59"/>
    </location>
</feature>
<dbReference type="CDD" id="cd08441">
    <property type="entry name" value="PBP2_MetR"/>
    <property type="match status" value="1"/>
</dbReference>
<evidence type="ECO:0000256" key="4">
    <source>
        <dbReference type="ARBA" id="ARBA00022490"/>
    </source>
</evidence>
<keyword evidence="14" id="KW-1185">Reference proteome</keyword>
<keyword evidence="6" id="KW-0028">Amino-acid biosynthesis</keyword>
<evidence type="ECO:0000256" key="2">
    <source>
        <dbReference type="ARBA" id="ARBA00009437"/>
    </source>
</evidence>
<dbReference type="InterPro" id="IPR036388">
    <property type="entry name" value="WH-like_DNA-bd_sf"/>
</dbReference>
<keyword evidence="11" id="KW-0486">Methionine biosynthesis</keyword>
<dbReference type="PANTHER" id="PTHR30126">
    <property type="entry name" value="HTH-TYPE TRANSCRIPTIONAL REGULATOR"/>
    <property type="match status" value="1"/>
</dbReference>
<evidence type="ECO:0000313" key="13">
    <source>
        <dbReference type="EMBL" id="TQV88510.1"/>
    </source>
</evidence>
<evidence type="ECO:0000256" key="10">
    <source>
        <dbReference type="ARBA" id="ARBA00023163"/>
    </source>
</evidence>
<reference evidence="13 14" key="1">
    <citation type="submission" date="2019-07" db="EMBL/GenBank/DDBJ databases">
        <title>Draft genome for Aliikangiella sp. M105.</title>
        <authorList>
            <person name="Wang G."/>
        </authorList>
    </citation>
    <scope>NUCLEOTIDE SEQUENCE [LARGE SCALE GENOMIC DNA]</scope>
    <source>
        <strain evidence="13 14">M105</strain>
    </source>
</reference>
<dbReference type="InterPro" id="IPR000847">
    <property type="entry name" value="LysR_HTH_N"/>
</dbReference>
<dbReference type="PRINTS" id="PR00039">
    <property type="entry name" value="HTHLYSR"/>
</dbReference>
<dbReference type="GO" id="GO:0000976">
    <property type="term" value="F:transcription cis-regulatory region binding"/>
    <property type="evidence" value="ECO:0007669"/>
    <property type="project" value="TreeGrafter"/>
</dbReference>
<evidence type="ECO:0000256" key="11">
    <source>
        <dbReference type="ARBA" id="ARBA00023167"/>
    </source>
</evidence>
<evidence type="ECO:0000256" key="8">
    <source>
        <dbReference type="ARBA" id="ARBA00023125"/>
    </source>
</evidence>
<dbReference type="Proteomes" id="UP000315439">
    <property type="component" value="Unassembled WGS sequence"/>
</dbReference>
<organism evidence="13 14">
    <name type="scientific">Aliikangiella coralliicola</name>
    <dbReference type="NCBI Taxonomy" id="2592383"/>
    <lineage>
        <taxon>Bacteria</taxon>
        <taxon>Pseudomonadati</taxon>
        <taxon>Pseudomonadota</taxon>
        <taxon>Gammaproteobacteria</taxon>
        <taxon>Oceanospirillales</taxon>
        <taxon>Pleioneaceae</taxon>
        <taxon>Aliikangiella</taxon>
    </lineage>
</organism>
<keyword evidence="7" id="KW-0805">Transcription regulation</keyword>
<evidence type="ECO:0000256" key="1">
    <source>
        <dbReference type="ARBA" id="ARBA00004496"/>
    </source>
</evidence>
<dbReference type="Gene3D" id="3.40.190.10">
    <property type="entry name" value="Periplasmic binding protein-like II"/>
    <property type="match status" value="1"/>
</dbReference>
<dbReference type="Gene3D" id="1.10.10.10">
    <property type="entry name" value="Winged helix-like DNA-binding domain superfamily/Winged helix DNA-binding domain"/>
    <property type="match status" value="1"/>
</dbReference>
<evidence type="ECO:0000313" key="14">
    <source>
        <dbReference type="Proteomes" id="UP000315439"/>
    </source>
</evidence>
<keyword evidence="8" id="KW-0238">DNA-binding</keyword>
<evidence type="ECO:0000259" key="12">
    <source>
        <dbReference type="PROSITE" id="PS50931"/>
    </source>
</evidence>
<sequence length="294" mass="33356">MLERSHLAIIRAVVAKGTLTEAADSLCLSQSALSHAIKKLEHQMGTSIWVKEGRRLRLTESGEYLNILAKRLLPQFEFAEQTMHQYSQGLKGILRIGIECHPCNHWLFKVVAPFLKQWPDVDVDVKQQFQFGGIGALYAHEIDVLITPDPLLKRGLTFTPVFEYELMLVVSKDHPLASEKCVLPQQIVDETLITYPVEVERLDIFSQYLLPANCRPYKHKTFETTEIILQMVLSGRGITALPNWLFDDYAKTMDIQSIQLGKAGVHKQIFVGTRSGDVDPEYVRSFVEISTGHH</sequence>
<dbReference type="SUPFAM" id="SSF53850">
    <property type="entry name" value="Periplasmic binding protein-like II"/>
    <property type="match status" value="1"/>
</dbReference>
<dbReference type="InterPro" id="IPR037406">
    <property type="entry name" value="MetR_PBP2"/>
</dbReference>
<dbReference type="InterPro" id="IPR005119">
    <property type="entry name" value="LysR_subst-bd"/>
</dbReference>
<proteinExistence type="inferred from homology"/>
<evidence type="ECO:0000256" key="5">
    <source>
        <dbReference type="ARBA" id="ARBA00022491"/>
    </source>
</evidence>
<dbReference type="EMBL" id="VIKS01000004">
    <property type="protein sequence ID" value="TQV88510.1"/>
    <property type="molecule type" value="Genomic_DNA"/>
</dbReference>
<dbReference type="GO" id="GO:0009086">
    <property type="term" value="P:methionine biosynthetic process"/>
    <property type="evidence" value="ECO:0007669"/>
    <property type="project" value="UniProtKB-KW"/>
</dbReference>
<dbReference type="AlphaFoldDB" id="A0A545UGB2"/>
<dbReference type="Pfam" id="PF00126">
    <property type="entry name" value="HTH_1"/>
    <property type="match status" value="1"/>
</dbReference>
<accession>A0A545UGB2</accession>
<dbReference type="Pfam" id="PF03466">
    <property type="entry name" value="LysR_substrate"/>
    <property type="match status" value="1"/>
</dbReference>
<dbReference type="GO" id="GO:0005737">
    <property type="term" value="C:cytoplasm"/>
    <property type="evidence" value="ECO:0007669"/>
    <property type="project" value="UniProtKB-SubCell"/>
</dbReference>
<keyword evidence="5" id="KW-0678">Repressor</keyword>
<comment type="subcellular location">
    <subcellularLocation>
        <location evidence="1">Cytoplasm</location>
    </subcellularLocation>
</comment>
<comment type="similarity">
    <text evidence="2">Belongs to the LysR transcriptional regulatory family.</text>
</comment>
<dbReference type="PROSITE" id="PS50931">
    <property type="entry name" value="HTH_LYSR"/>
    <property type="match status" value="1"/>
</dbReference>
<name>A0A545UGB2_9GAMM</name>
<dbReference type="RefSeq" id="WP_142893018.1">
    <property type="nucleotide sequence ID" value="NZ_ML660162.1"/>
</dbReference>
<evidence type="ECO:0000256" key="7">
    <source>
        <dbReference type="ARBA" id="ARBA00023015"/>
    </source>
</evidence>
<keyword evidence="4" id="KW-0963">Cytoplasm</keyword>
<keyword evidence="10" id="KW-0804">Transcription</keyword>
<dbReference type="GO" id="GO:0003700">
    <property type="term" value="F:DNA-binding transcription factor activity"/>
    <property type="evidence" value="ECO:0007669"/>
    <property type="project" value="InterPro"/>
</dbReference>
<evidence type="ECO:0000256" key="9">
    <source>
        <dbReference type="ARBA" id="ARBA00023159"/>
    </source>
</evidence>
<protein>
    <recommendedName>
        <fullName evidence="3">HTH-type transcriptional regulator MetR</fullName>
    </recommendedName>
</protein>
<evidence type="ECO:0000256" key="3">
    <source>
        <dbReference type="ARBA" id="ARBA00019365"/>
    </source>
</evidence>
<gene>
    <name evidence="13" type="ORF">FLL46_08285</name>
</gene>